<evidence type="ECO:0000256" key="4">
    <source>
        <dbReference type="ARBA" id="ARBA00022777"/>
    </source>
</evidence>
<dbReference type="HOGENOM" id="CLU_000445_20_13_9"/>
<evidence type="ECO:0000259" key="8">
    <source>
        <dbReference type="SMART" id="SM00387"/>
    </source>
</evidence>
<dbReference type="Gene3D" id="3.30.450.40">
    <property type="match status" value="1"/>
</dbReference>
<sequence>MGGTGSYRVLATLLAMVGVALTVGAYRFFFGGFPSAPELLDLGLVLVFFTGVFSFVVFGLLESQQKKLHVAYDELQRQRDILQGLWDATGVVATLPDLGGVLQQIVDLSRTLFGAEYAALAVLSDEDPSKIRQFITSGLSDEERQRIGQLPTGKGLLGKVIREKRPLRIQHILEHPDSAGFPPHHPAMDSFLGLPLLYRGTVVGHLYMTNKPGGFTPQDEMLAQLFGRQAAVVISNARLYREREMLATAQERERIGRELHDGVLQTLYGLTLSLDSLLDTEPDLSPTAQKELSRITEVLSLTMTDIRMYIQTLAQSDVDLRVALVDMLQRGGGMQDIVLEFRDNQYLELDPEVVHDIVMSVQEAVSNARRHGEASRIVVGWEALEDWYRVWIQDNGRGFDPAQVSTEHHFGLRNMRRRMEHWQARMTVESRPGSGTTVTFWFPRDDMGNTVEVKEDIQHG</sequence>
<dbReference type="KEGG" id="sap:Sulac_1569"/>
<dbReference type="InterPro" id="IPR011712">
    <property type="entry name" value="Sig_transdc_His_kin_sub3_dim/P"/>
</dbReference>
<feature type="transmembrane region" description="Helical" evidence="6">
    <location>
        <begin position="42"/>
        <end position="61"/>
    </location>
</feature>
<evidence type="ECO:0000313" key="10">
    <source>
        <dbReference type="Proteomes" id="UP000005439"/>
    </source>
</evidence>
<dbReference type="Gene3D" id="1.20.5.1930">
    <property type="match status" value="1"/>
</dbReference>
<proteinExistence type="predicted"/>
<evidence type="ECO:0000256" key="2">
    <source>
        <dbReference type="ARBA" id="ARBA00012438"/>
    </source>
</evidence>
<evidence type="ECO:0000256" key="5">
    <source>
        <dbReference type="ARBA" id="ARBA00023012"/>
    </source>
</evidence>
<evidence type="ECO:0000259" key="7">
    <source>
        <dbReference type="SMART" id="SM00065"/>
    </source>
</evidence>
<feature type="transmembrane region" description="Helical" evidence="6">
    <location>
        <begin position="7"/>
        <end position="30"/>
    </location>
</feature>
<keyword evidence="6" id="KW-0812">Transmembrane</keyword>
<name>G8TYA2_SULAD</name>
<keyword evidence="5" id="KW-0902">Two-component regulatory system</keyword>
<dbReference type="STRING" id="679936.Sulac_1569"/>
<dbReference type="EMBL" id="CP003179">
    <property type="protein sequence ID" value="AEW05066.1"/>
    <property type="molecule type" value="Genomic_DNA"/>
</dbReference>
<dbReference type="InterPro" id="IPR036890">
    <property type="entry name" value="HATPase_C_sf"/>
</dbReference>
<evidence type="ECO:0000256" key="6">
    <source>
        <dbReference type="SAM" id="Phobius"/>
    </source>
</evidence>
<dbReference type="InterPro" id="IPR029016">
    <property type="entry name" value="GAF-like_dom_sf"/>
</dbReference>
<dbReference type="SMART" id="SM00065">
    <property type="entry name" value="GAF"/>
    <property type="match status" value="1"/>
</dbReference>
<dbReference type="GO" id="GO:0046983">
    <property type="term" value="F:protein dimerization activity"/>
    <property type="evidence" value="ECO:0007669"/>
    <property type="project" value="InterPro"/>
</dbReference>
<dbReference type="Pfam" id="PF02518">
    <property type="entry name" value="HATPase_c"/>
    <property type="match status" value="1"/>
</dbReference>
<keyword evidence="6" id="KW-0472">Membrane</keyword>
<dbReference type="Pfam" id="PF13185">
    <property type="entry name" value="GAF_2"/>
    <property type="match status" value="1"/>
</dbReference>
<dbReference type="PATRIC" id="fig|679936.5.peg.1635"/>
<dbReference type="Gene3D" id="3.30.565.10">
    <property type="entry name" value="Histidine kinase-like ATPase, C-terminal domain"/>
    <property type="match status" value="1"/>
</dbReference>
<evidence type="ECO:0000313" key="9">
    <source>
        <dbReference type="EMBL" id="AEW05066.1"/>
    </source>
</evidence>
<keyword evidence="6" id="KW-1133">Transmembrane helix</keyword>
<dbReference type="CDD" id="cd16917">
    <property type="entry name" value="HATPase_UhpB-NarQ-NarX-like"/>
    <property type="match status" value="1"/>
</dbReference>
<feature type="domain" description="Histidine kinase/HSP90-like ATPase" evidence="8">
    <location>
        <begin position="352"/>
        <end position="446"/>
    </location>
</feature>
<accession>G8TYA2</accession>
<dbReference type="Proteomes" id="UP000005439">
    <property type="component" value="Chromosome"/>
</dbReference>
<dbReference type="SMART" id="SM00387">
    <property type="entry name" value="HATPase_c"/>
    <property type="match status" value="1"/>
</dbReference>
<feature type="domain" description="GAF" evidence="7">
    <location>
        <begin position="97"/>
        <end position="244"/>
    </location>
</feature>
<protein>
    <recommendedName>
        <fullName evidence="2">histidine kinase</fullName>
        <ecNumber evidence="2">2.7.13.3</ecNumber>
    </recommendedName>
</protein>
<gene>
    <name evidence="9" type="ordered locus">Sulac_1569</name>
</gene>
<comment type="catalytic activity">
    <reaction evidence="1">
        <text>ATP + protein L-histidine = ADP + protein N-phospho-L-histidine.</text>
        <dbReference type="EC" id="2.7.13.3"/>
    </reaction>
</comment>
<dbReference type="Pfam" id="PF07730">
    <property type="entry name" value="HisKA_3"/>
    <property type="match status" value="1"/>
</dbReference>
<organism evidence="9 10">
    <name type="scientific">Sulfobacillus acidophilus (strain ATCC 700253 / DSM 10332 / NAL)</name>
    <dbReference type="NCBI Taxonomy" id="679936"/>
    <lineage>
        <taxon>Bacteria</taxon>
        <taxon>Bacillati</taxon>
        <taxon>Bacillota</taxon>
        <taxon>Clostridia</taxon>
        <taxon>Eubacteriales</taxon>
        <taxon>Clostridiales Family XVII. Incertae Sedis</taxon>
        <taxon>Sulfobacillus</taxon>
    </lineage>
</organism>
<dbReference type="SUPFAM" id="SSF55781">
    <property type="entry name" value="GAF domain-like"/>
    <property type="match status" value="1"/>
</dbReference>
<dbReference type="GO" id="GO:0016020">
    <property type="term" value="C:membrane"/>
    <property type="evidence" value="ECO:0007669"/>
    <property type="project" value="InterPro"/>
</dbReference>
<dbReference type="InterPro" id="IPR050482">
    <property type="entry name" value="Sensor_HK_TwoCompSys"/>
</dbReference>
<dbReference type="InterPro" id="IPR003594">
    <property type="entry name" value="HATPase_dom"/>
</dbReference>
<keyword evidence="10" id="KW-1185">Reference proteome</keyword>
<dbReference type="GO" id="GO:0000155">
    <property type="term" value="F:phosphorelay sensor kinase activity"/>
    <property type="evidence" value="ECO:0007669"/>
    <property type="project" value="InterPro"/>
</dbReference>
<keyword evidence="3" id="KW-0808">Transferase</keyword>
<keyword evidence="4 9" id="KW-0418">Kinase</keyword>
<dbReference type="InterPro" id="IPR003018">
    <property type="entry name" value="GAF"/>
</dbReference>
<evidence type="ECO:0000256" key="3">
    <source>
        <dbReference type="ARBA" id="ARBA00022679"/>
    </source>
</evidence>
<dbReference type="SUPFAM" id="SSF55874">
    <property type="entry name" value="ATPase domain of HSP90 chaperone/DNA topoisomerase II/histidine kinase"/>
    <property type="match status" value="1"/>
</dbReference>
<dbReference type="PANTHER" id="PTHR24421">
    <property type="entry name" value="NITRATE/NITRITE SENSOR PROTEIN NARX-RELATED"/>
    <property type="match status" value="1"/>
</dbReference>
<evidence type="ECO:0000256" key="1">
    <source>
        <dbReference type="ARBA" id="ARBA00000085"/>
    </source>
</evidence>
<dbReference type="EC" id="2.7.13.3" evidence="2"/>
<reference evidence="9 10" key="2">
    <citation type="journal article" date="2012" name="Stand. Genomic Sci.">
        <title>Complete genome sequence of the moderately thermophilic mineral-sulfide-oxidizing firmicute Sulfobacillus acidophilus type strain (NAL(T)).</title>
        <authorList>
            <person name="Anderson I."/>
            <person name="Chertkov O."/>
            <person name="Chen A."/>
            <person name="Saunders E."/>
            <person name="Lapidus A."/>
            <person name="Nolan M."/>
            <person name="Lucas S."/>
            <person name="Hammon N."/>
            <person name="Deshpande S."/>
            <person name="Cheng J.F."/>
            <person name="Han C."/>
            <person name="Tapia R."/>
            <person name="Goodwin L.A."/>
            <person name="Pitluck S."/>
            <person name="Liolios K."/>
            <person name="Pagani I."/>
            <person name="Ivanova N."/>
            <person name="Mikhailova N."/>
            <person name="Pati A."/>
            <person name="Palaniappan K."/>
            <person name="Land M."/>
            <person name="Pan C."/>
            <person name="Rohde M."/>
            <person name="Pukall R."/>
            <person name="Goker M."/>
            <person name="Detter J.C."/>
            <person name="Woyke T."/>
            <person name="Bristow J."/>
            <person name="Eisen J.A."/>
            <person name="Markowitz V."/>
            <person name="Hugenholtz P."/>
            <person name="Kyrpides N.C."/>
            <person name="Klenk H.P."/>
            <person name="Mavromatis K."/>
        </authorList>
    </citation>
    <scope>NUCLEOTIDE SEQUENCE [LARGE SCALE GENOMIC DNA]</scope>
    <source>
        <strain evidence="10">ATCC 700253 / DSM 10332 / NAL</strain>
    </source>
</reference>
<reference evidence="10" key="1">
    <citation type="submission" date="2011-12" db="EMBL/GenBank/DDBJ databases">
        <title>The complete genome of chromosome of Sulfobacillus acidophilus DSM 10332.</title>
        <authorList>
            <person name="Lucas S."/>
            <person name="Han J."/>
            <person name="Lapidus A."/>
            <person name="Bruce D."/>
            <person name="Goodwin L."/>
            <person name="Pitluck S."/>
            <person name="Peters L."/>
            <person name="Kyrpides N."/>
            <person name="Mavromatis K."/>
            <person name="Ivanova N."/>
            <person name="Mikhailova N."/>
            <person name="Chertkov O."/>
            <person name="Saunders E."/>
            <person name="Detter J.C."/>
            <person name="Tapia R."/>
            <person name="Han C."/>
            <person name="Land M."/>
            <person name="Hauser L."/>
            <person name="Markowitz V."/>
            <person name="Cheng J.-F."/>
            <person name="Hugenholtz P."/>
            <person name="Woyke T."/>
            <person name="Wu D."/>
            <person name="Pukall R."/>
            <person name="Gehrich-Schroeter G."/>
            <person name="Schneider S."/>
            <person name="Klenk H.-P."/>
            <person name="Eisen J.A."/>
        </authorList>
    </citation>
    <scope>NUCLEOTIDE SEQUENCE [LARGE SCALE GENOMIC DNA]</scope>
    <source>
        <strain evidence="10">ATCC 700253 / DSM 10332 / NAL</strain>
    </source>
</reference>
<dbReference type="AlphaFoldDB" id="G8TYA2"/>